<keyword evidence="4" id="KW-1185">Reference proteome</keyword>
<protein>
    <submittedName>
        <fullName evidence="3">PrcB C-terminal</fullName>
    </submittedName>
</protein>
<keyword evidence="1" id="KW-0472">Membrane</keyword>
<dbReference type="RefSeq" id="WP_089281825.1">
    <property type="nucleotide sequence ID" value="NZ_FZOJ01000004.1"/>
</dbReference>
<reference evidence="3 4" key="1">
    <citation type="submission" date="2017-06" db="EMBL/GenBank/DDBJ databases">
        <authorList>
            <person name="Kim H.J."/>
            <person name="Triplett B.A."/>
        </authorList>
    </citation>
    <scope>NUCLEOTIDE SEQUENCE [LARGE SCALE GENOMIC DNA]</scope>
    <source>
        <strain evidence="3 4">SCA</strain>
    </source>
</reference>
<sequence>MKKKLKLPKLPKINWKLFITIIIIIVLVTVAIKVIPKFISRGDKDVSYEVLEESQVPDKIQQILPRYKMLERALAAKVDDDIYVIVTRGEKLTGGYGVEIERIQLLKEDKEERMIVHTKFKDPKPDELVPQVITYPCVVAKTDLKELPKKIDLKVYYNE</sequence>
<feature type="transmembrane region" description="Helical" evidence="1">
    <location>
        <begin position="15"/>
        <end position="35"/>
    </location>
</feature>
<keyword evidence="1" id="KW-0812">Transmembrane</keyword>
<dbReference type="Pfam" id="PF14343">
    <property type="entry name" value="PrcB_C"/>
    <property type="match status" value="1"/>
</dbReference>
<evidence type="ECO:0000313" key="3">
    <source>
        <dbReference type="EMBL" id="SNS09356.1"/>
    </source>
</evidence>
<evidence type="ECO:0000256" key="1">
    <source>
        <dbReference type="SAM" id="Phobius"/>
    </source>
</evidence>
<dbReference type="Proteomes" id="UP000198304">
    <property type="component" value="Unassembled WGS sequence"/>
</dbReference>
<dbReference type="AlphaFoldDB" id="A0A239BNC1"/>
<dbReference type="OrthoDB" id="422698at2"/>
<accession>A0A239BNC1</accession>
<gene>
    <name evidence="3" type="ORF">SAMN05446037_100427</name>
</gene>
<organism evidence="3 4">
    <name type="scientific">Anaerovirgula multivorans</name>
    <dbReference type="NCBI Taxonomy" id="312168"/>
    <lineage>
        <taxon>Bacteria</taxon>
        <taxon>Bacillati</taxon>
        <taxon>Bacillota</taxon>
        <taxon>Clostridia</taxon>
        <taxon>Peptostreptococcales</taxon>
        <taxon>Natronincolaceae</taxon>
        <taxon>Anaerovirgula</taxon>
    </lineage>
</organism>
<evidence type="ECO:0000313" key="4">
    <source>
        <dbReference type="Proteomes" id="UP000198304"/>
    </source>
</evidence>
<feature type="domain" description="PrcB C-terminal" evidence="2">
    <location>
        <begin position="82"/>
        <end position="142"/>
    </location>
</feature>
<dbReference type="InterPro" id="IPR025748">
    <property type="entry name" value="PrcB_C_dom"/>
</dbReference>
<dbReference type="EMBL" id="FZOJ01000004">
    <property type="protein sequence ID" value="SNS09356.1"/>
    <property type="molecule type" value="Genomic_DNA"/>
</dbReference>
<keyword evidence="1" id="KW-1133">Transmembrane helix</keyword>
<evidence type="ECO:0000259" key="2">
    <source>
        <dbReference type="Pfam" id="PF14343"/>
    </source>
</evidence>
<proteinExistence type="predicted"/>
<name>A0A239BNC1_9FIRM</name>